<dbReference type="OrthoDB" id="20872at2759"/>
<dbReference type="Proteomes" id="UP000800040">
    <property type="component" value="Unassembled WGS sequence"/>
</dbReference>
<keyword evidence="3 5" id="KW-1133">Transmembrane helix</keyword>
<dbReference type="PANTHER" id="PTHR39608">
    <property type="entry name" value="INTEGRAL MEMBRANE PROTEIN (AFU_ORTHOLOGUE AFUA_5G08640)"/>
    <property type="match status" value="1"/>
</dbReference>
<feature type="transmembrane region" description="Helical" evidence="5">
    <location>
        <begin position="27"/>
        <end position="51"/>
    </location>
</feature>
<comment type="subcellular location">
    <subcellularLocation>
        <location evidence="1">Membrane</location>
        <topology evidence="1">Multi-pass membrane protein</topology>
    </subcellularLocation>
</comment>
<feature type="domain" description="MARVEL" evidence="6">
    <location>
        <begin position="34"/>
        <end position="150"/>
    </location>
</feature>
<feature type="transmembrane region" description="Helical" evidence="5">
    <location>
        <begin position="133"/>
        <end position="151"/>
    </location>
</feature>
<evidence type="ECO:0000256" key="5">
    <source>
        <dbReference type="SAM" id="Phobius"/>
    </source>
</evidence>
<evidence type="ECO:0000256" key="3">
    <source>
        <dbReference type="ARBA" id="ARBA00022989"/>
    </source>
</evidence>
<accession>A0A6A5K8J4</accession>
<dbReference type="PANTHER" id="PTHR39608:SF2">
    <property type="entry name" value="MARVEL DOMAIN-CONTAINING PROTEIN"/>
    <property type="match status" value="1"/>
</dbReference>
<keyword evidence="8" id="KW-1185">Reference proteome</keyword>
<feature type="transmembrane region" description="Helical" evidence="5">
    <location>
        <begin position="63"/>
        <end position="83"/>
    </location>
</feature>
<name>A0A6A5K8J4_9PLEO</name>
<evidence type="ECO:0000313" key="8">
    <source>
        <dbReference type="Proteomes" id="UP000800040"/>
    </source>
</evidence>
<gene>
    <name evidence="7" type="ORF">BDW02DRAFT_421349</name>
</gene>
<reference evidence="7" key="1">
    <citation type="submission" date="2020-01" db="EMBL/GenBank/DDBJ databases">
        <authorList>
            <consortium name="DOE Joint Genome Institute"/>
            <person name="Haridas S."/>
            <person name="Albert R."/>
            <person name="Binder M."/>
            <person name="Bloem J."/>
            <person name="Labutti K."/>
            <person name="Salamov A."/>
            <person name="Andreopoulos B."/>
            <person name="Baker S.E."/>
            <person name="Barry K."/>
            <person name="Bills G."/>
            <person name="Bluhm B.H."/>
            <person name="Cannon C."/>
            <person name="Castanera R."/>
            <person name="Culley D.E."/>
            <person name="Daum C."/>
            <person name="Ezra D."/>
            <person name="Gonzalez J.B."/>
            <person name="Henrissat B."/>
            <person name="Kuo A."/>
            <person name="Liang C."/>
            <person name="Lipzen A."/>
            <person name="Lutzoni F."/>
            <person name="Magnuson J."/>
            <person name="Mondo S."/>
            <person name="Nolan M."/>
            <person name="Ohm R."/>
            <person name="Pangilinan J."/>
            <person name="Park H.-J."/>
            <person name="Ramirez L."/>
            <person name="Alfaro M."/>
            <person name="Sun H."/>
            <person name="Tritt A."/>
            <person name="Yoshinaga Y."/>
            <person name="Zwiers L.-H."/>
            <person name="Turgeon B.G."/>
            <person name="Goodwin S.B."/>
            <person name="Spatafora J.W."/>
            <person name="Crous P.W."/>
            <person name="Grigoriev I.V."/>
        </authorList>
    </citation>
    <scope>NUCLEOTIDE SEQUENCE</scope>
    <source>
        <strain evidence="7">P77</strain>
    </source>
</reference>
<dbReference type="GO" id="GO:0016020">
    <property type="term" value="C:membrane"/>
    <property type="evidence" value="ECO:0007669"/>
    <property type="project" value="UniProtKB-SubCell"/>
</dbReference>
<evidence type="ECO:0000256" key="1">
    <source>
        <dbReference type="ARBA" id="ARBA00004141"/>
    </source>
</evidence>
<keyword evidence="2 5" id="KW-0812">Transmembrane</keyword>
<keyword evidence="4 5" id="KW-0472">Membrane</keyword>
<dbReference type="EMBL" id="ML975335">
    <property type="protein sequence ID" value="KAF1832610.1"/>
    <property type="molecule type" value="Genomic_DNA"/>
</dbReference>
<organism evidence="7 8">
    <name type="scientific">Decorospora gaudefroyi</name>
    <dbReference type="NCBI Taxonomy" id="184978"/>
    <lineage>
        <taxon>Eukaryota</taxon>
        <taxon>Fungi</taxon>
        <taxon>Dikarya</taxon>
        <taxon>Ascomycota</taxon>
        <taxon>Pezizomycotina</taxon>
        <taxon>Dothideomycetes</taxon>
        <taxon>Pleosporomycetidae</taxon>
        <taxon>Pleosporales</taxon>
        <taxon>Pleosporineae</taxon>
        <taxon>Pleosporaceae</taxon>
        <taxon>Decorospora</taxon>
    </lineage>
</organism>
<feature type="transmembrane region" description="Helical" evidence="5">
    <location>
        <begin position="95"/>
        <end position="112"/>
    </location>
</feature>
<dbReference type="InterPro" id="IPR008253">
    <property type="entry name" value="Marvel"/>
</dbReference>
<dbReference type="AlphaFoldDB" id="A0A6A5K8J4"/>
<protein>
    <recommendedName>
        <fullName evidence="6">MARVEL domain-containing protein</fullName>
    </recommendedName>
</protein>
<sequence length="186" mass="20756">MGSHNSAAATDYGAPATNRGSSKMHRLLLLANHILHFISSLIVMSIAAYLIAHFRHNVHMRYWVSLAAIDLLFFLPALVVPALKSYKGYLAPLDWIFSYLWLTAFIFAAQDYSGGRCHRNSPFYVDKCALKKTLEAFAFLAFLTSLIGTLLEGRLWDVNRNKHPVVVDKHPVAVVPPPTTTPYTAV</sequence>
<dbReference type="Pfam" id="PF01284">
    <property type="entry name" value="MARVEL"/>
    <property type="match status" value="1"/>
</dbReference>
<evidence type="ECO:0000256" key="2">
    <source>
        <dbReference type="ARBA" id="ARBA00022692"/>
    </source>
</evidence>
<evidence type="ECO:0000256" key="4">
    <source>
        <dbReference type="ARBA" id="ARBA00023136"/>
    </source>
</evidence>
<evidence type="ECO:0000259" key="6">
    <source>
        <dbReference type="Pfam" id="PF01284"/>
    </source>
</evidence>
<proteinExistence type="predicted"/>
<evidence type="ECO:0000313" key="7">
    <source>
        <dbReference type="EMBL" id="KAF1832610.1"/>
    </source>
</evidence>